<keyword evidence="1" id="KW-0732">Signal</keyword>
<feature type="domain" description="YNCE-like beta-propeller" evidence="3">
    <location>
        <begin position="61"/>
        <end position="339"/>
    </location>
</feature>
<dbReference type="AlphaFoldDB" id="A0A9X2YHB1"/>
<dbReference type="SUPFAM" id="SSF50974">
    <property type="entry name" value="Nitrous oxide reductase, N-terminal domain"/>
    <property type="match status" value="1"/>
</dbReference>
<dbReference type="Pfam" id="PF21783">
    <property type="entry name" value="YNCE"/>
    <property type="match status" value="1"/>
</dbReference>
<comment type="caution">
    <text evidence="4">The sequence shown here is derived from an EMBL/GenBank/DDBJ whole genome shotgun (WGS) entry which is preliminary data.</text>
</comment>
<dbReference type="InterPro" id="IPR048433">
    <property type="entry name" value="YNCE-like_beta-prop"/>
</dbReference>
<dbReference type="InterPro" id="IPR015943">
    <property type="entry name" value="WD40/YVTN_repeat-like_dom_sf"/>
</dbReference>
<protein>
    <submittedName>
        <fullName evidence="4">YncE family protein</fullName>
    </submittedName>
</protein>
<feature type="region of interest" description="Disordered" evidence="2">
    <location>
        <begin position="37"/>
        <end position="56"/>
    </location>
</feature>
<evidence type="ECO:0000259" key="3">
    <source>
        <dbReference type="Pfam" id="PF21783"/>
    </source>
</evidence>
<dbReference type="InterPro" id="IPR011044">
    <property type="entry name" value="Quino_amine_DH_bsu"/>
</dbReference>
<accession>A0A9X2YHB1</accession>
<dbReference type="Gene3D" id="2.130.10.10">
    <property type="entry name" value="YVTN repeat-like/Quinoprotein amine dehydrogenase"/>
    <property type="match status" value="4"/>
</dbReference>
<name>A0A9X2YHB1_9MYCO</name>
<dbReference type="InterPro" id="IPR011964">
    <property type="entry name" value="YVTN_b-propeller_repeat"/>
</dbReference>
<feature type="compositionally biased region" description="Polar residues" evidence="2">
    <location>
        <begin position="40"/>
        <end position="50"/>
    </location>
</feature>
<reference evidence="4" key="2">
    <citation type="journal article" date="2022" name="BMC Genomics">
        <title>Comparative genome analysis of mycobacteria focusing on tRNA and non-coding RNA.</title>
        <authorList>
            <person name="Behra P.R.K."/>
            <person name="Pettersson B.M.F."/>
            <person name="Ramesh M."/>
            <person name="Das S."/>
            <person name="Dasgupta S."/>
            <person name="Kirsebom L.A."/>
        </authorList>
    </citation>
    <scope>NUCLEOTIDE SEQUENCE</scope>
    <source>
        <strain evidence="4">DSM 45406</strain>
    </source>
</reference>
<evidence type="ECO:0000256" key="1">
    <source>
        <dbReference type="ARBA" id="ARBA00022729"/>
    </source>
</evidence>
<dbReference type="InterPro" id="IPR011045">
    <property type="entry name" value="N2O_reductase_N"/>
</dbReference>
<dbReference type="InterPro" id="IPR011048">
    <property type="entry name" value="Haem_d1_sf"/>
</dbReference>
<dbReference type="PANTHER" id="PTHR47197:SF3">
    <property type="entry name" value="DIHYDRO-HEME D1 DEHYDROGENASE"/>
    <property type="match status" value="1"/>
</dbReference>
<dbReference type="InterPro" id="IPR018391">
    <property type="entry name" value="PQQ_b-propeller_rpt"/>
</dbReference>
<evidence type="ECO:0000256" key="2">
    <source>
        <dbReference type="SAM" id="MobiDB-lite"/>
    </source>
</evidence>
<reference evidence="4" key="1">
    <citation type="submission" date="2020-07" db="EMBL/GenBank/DDBJ databases">
        <authorList>
            <person name="Pettersson B.M.F."/>
            <person name="Behra P.R.K."/>
            <person name="Ramesh M."/>
            <person name="Das S."/>
            <person name="Dasgupta S."/>
            <person name="Kirsebom L.A."/>
        </authorList>
    </citation>
    <scope>NUCLEOTIDE SEQUENCE</scope>
    <source>
        <strain evidence="4">DSM 45406</strain>
    </source>
</reference>
<dbReference type="NCBIfam" id="TIGR02276">
    <property type="entry name" value="beta_rpt_yvtn"/>
    <property type="match status" value="5"/>
</dbReference>
<sequence>MTVPSPSTPDRPEPVVPVGAIPVLAVGSAPRRDVLAATGASPTYSTSSTPVGRDPSGVAVSKDGSRAYVANSTDRSVSVVNTATGALTTSIPVGGTPSAVAVDPSPGSSRAYVALKSTARVSVVDTSNNTVTATVSVGLSPTAVAVSPSGSRVYVANTAGGTVSVIDSAASKRIATVSVGLSPVALAVSSDGNRVYAALRGSDQIAVMDAAKNTVITRVRVGDAPQDIAITSDGTRLYAVNGAGSVSVIDTSSNRVVAQAIAVGPSPTAAAVSRDGSRVYVANGNDTVSVIDTSSATVIQTFSIDTTPELGGHDIAISADGSRLYVTDQRDAALRVVTVVPGINSPALTAGPSVGEPSSSTGAVSGSFTVRDLDGDPLTHTLTTPPGRGGVELTAVTGNLGTTYSYVYTPTLAARQQAALPFGVAWDNFTVTVRDPSRGAVDVSVTVPIDPLHATSSVTPIAVGDRPYQSVVSGDELWVVNAGGGVSVINRSTSVVVDSLPFSPGMLAASEDGTKIFLGYGGSGSVSVNSVSIVDTRTRSVTATITVPRGDPGAYNSGFALLPSPNGKKLYVLNQSDALVSVIDTTTNQVVSTSNLGYWSGDAAISRDGSRLYRTDAFGDIQVIDVTGAPKIVATVNVMPNSSSFEARAIAMSPDGKRALVLSVETMLGVNGAISVIDIDPQSPTYHTELRSGYVGWQDNIAVDFTTGRIFLSNVYVSNGEVFDIATLTRLGTFKPVGQLTVDSDGTLYVADPYTDTVYAMEFDDLSP</sequence>
<organism evidence="4 5">
    <name type="scientific">Mycolicibacterium rufum</name>
    <dbReference type="NCBI Taxonomy" id="318424"/>
    <lineage>
        <taxon>Bacteria</taxon>
        <taxon>Bacillati</taxon>
        <taxon>Actinomycetota</taxon>
        <taxon>Actinomycetes</taxon>
        <taxon>Mycobacteriales</taxon>
        <taxon>Mycobacteriaceae</taxon>
        <taxon>Mycolicibacterium</taxon>
    </lineage>
</organism>
<gene>
    <name evidence="4" type="ORF">H7H73_30295</name>
</gene>
<dbReference type="EMBL" id="JACKRN010000958">
    <property type="protein sequence ID" value="MCV7073942.1"/>
    <property type="molecule type" value="Genomic_DNA"/>
</dbReference>
<dbReference type="SMART" id="SM00564">
    <property type="entry name" value="PQQ"/>
    <property type="match status" value="4"/>
</dbReference>
<dbReference type="SUPFAM" id="SSF50969">
    <property type="entry name" value="YVTN repeat-like/Quinoprotein amine dehydrogenase"/>
    <property type="match status" value="1"/>
</dbReference>
<proteinExistence type="predicted"/>
<dbReference type="InterPro" id="IPR051200">
    <property type="entry name" value="Host-pathogen_enzymatic-act"/>
</dbReference>
<evidence type="ECO:0000313" key="4">
    <source>
        <dbReference type="EMBL" id="MCV7073942.1"/>
    </source>
</evidence>
<evidence type="ECO:0000313" key="5">
    <source>
        <dbReference type="Proteomes" id="UP001140272"/>
    </source>
</evidence>
<dbReference type="Proteomes" id="UP001140272">
    <property type="component" value="Unassembled WGS sequence"/>
</dbReference>
<dbReference type="SUPFAM" id="SSF51004">
    <property type="entry name" value="C-terminal (heme d1) domain of cytochrome cd1-nitrite reductase"/>
    <property type="match status" value="1"/>
</dbReference>
<dbReference type="PANTHER" id="PTHR47197">
    <property type="entry name" value="PROTEIN NIRF"/>
    <property type="match status" value="1"/>
</dbReference>